<name>A0ABS0D6J8_9NOCA</name>
<sequence length="216" mass="22042">MREDGLIGSIEWAVAGRAMPGQHRSGDRGVVLDAGDGVVLLAAIDGLGHGSGAADAADRAAHVLSENRGEPLDLLMVLCHRAMTDTRGAAVSLALFADDAIHWLGVGNVESRLLAAGPAGITVRATALLTGGIVGYRLPQTLKPQSARVRAGDLLLMSTDGVLASACDSIDLSRSTAEITAGIVAGHVRETDDALVLAARSRRTSTEPGAIGGGLR</sequence>
<dbReference type="SUPFAM" id="SSF81606">
    <property type="entry name" value="PP2C-like"/>
    <property type="match status" value="1"/>
</dbReference>
<organism evidence="2 3">
    <name type="scientific">Nocardia higoensis</name>
    <dbReference type="NCBI Taxonomy" id="228599"/>
    <lineage>
        <taxon>Bacteria</taxon>
        <taxon>Bacillati</taxon>
        <taxon>Actinomycetota</taxon>
        <taxon>Actinomycetes</taxon>
        <taxon>Mycobacteriales</taxon>
        <taxon>Nocardiaceae</taxon>
        <taxon>Nocardia</taxon>
    </lineage>
</organism>
<reference evidence="2 3" key="1">
    <citation type="submission" date="2020-10" db="EMBL/GenBank/DDBJ databases">
        <title>Identification of Nocardia species via Next-generation sequencing and recognition of intraspecies genetic diversity.</title>
        <authorList>
            <person name="Li P."/>
            <person name="Li P."/>
            <person name="Lu B."/>
        </authorList>
    </citation>
    <scope>NUCLEOTIDE SEQUENCE [LARGE SCALE GENOMIC DNA]</scope>
    <source>
        <strain evidence="2 3">BJ06-0143</strain>
    </source>
</reference>
<dbReference type="InterPro" id="IPR039248">
    <property type="entry name" value="Ptase_RsbX"/>
</dbReference>
<accession>A0ABS0D6J8</accession>
<dbReference type="SMART" id="SM00331">
    <property type="entry name" value="PP2C_SIG"/>
    <property type="match status" value="1"/>
</dbReference>
<evidence type="ECO:0000313" key="3">
    <source>
        <dbReference type="Proteomes" id="UP000707731"/>
    </source>
</evidence>
<dbReference type="RefSeq" id="WP_195000914.1">
    <property type="nucleotide sequence ID" value="NZ_JADLQN010000001.1"/>
</dbReference>
<dbReference type="Proteomes" id="UP000707731">
    <property type="component" value="Unassembled WGS sequence"/>
</dbReference>
<dbReference type="PANTHER" id="PTHR35801">
    <property type="entry name" value="PHOSPHOSERINE PHOSPHATASE RSBX"/>
    <property type="match status" value="1"/>
</dbReference>
<gene>
    <name evidence="2" type="ORF">IU449_05955</name>
</gene>
<proteinExistence type="predicted"/>
<dbReference type="InterPro" id="IPR036457">
    <property type="entry name" value="PPM-type-like_dom_sf"/>
</dbReference>
<comment type="caution">
    <text evidence="2">The sequence shown here is derived from an EMBL/GenBank/DDBJ whole genome shotgun (WGS) entry which is preliminary data.</text>
</comment>
<dbReference type="PANTHER" id="PTHR35801:SF1">
    <property type="entry name" value="PHOSPHOSERINE PHOSPHATASE RSBX"/>
    <property type="match status" value="1"/>
</dbReference>
<evidence type="ECO:0000313" key="2">
    <source>
        <dbReference type="EMBL" id="MBF6354100.1"/>
    </source>
</evidence>
<protein>
    <submittedName>
        <fullName evidence="2">Stage II sporulation protein M</fullName>
    </submittedName>
</protein>
<evidence type="ECO:0000259" key="1">
    <source>
        <dbReference type="SMART" id="SM00331"/>
    </source>
</evidence>
<keyword evidence="3" id="KW-1185">Reference proteome</keyword>
<dbReference type="EMBL" id="JADLQN010000001">
    <property type="protein sequence ID" value="MBF6354100.1"/>
    <property type="molecule type" value="Genomic_DNA"/>
</dbReference>
<dbReference type="Gene3D" id="3.60.40.10">
    <property type="entry name" value="PPM-type phosphatase domain"/>
    <property type="match status" value="1"/>
</dbReference>
<feature type="domain" description="PPM-type phosphatase" evidence="1">
    <location>
        <begin position="9"/>
        <end position="200"/>
    </location>
</feature>
<dbReference type="InterPro" id="IPR001932">
    <property type="entry name" value="PPM-type_phosphatase-like_dom"/>
</dbReference>